<dbReference type="InterPro" id="IPR003749">
    <property type="entry name" value="ThiS/MoaD-like"/>
</dbReference>
<gene>
    <name evidence="1" type="primary">thiS</name>
    <name evidence="1" type="ORF">FGF66_05430</name>
</gene>
<dbReference type="InterPro" id="IPR010035">
    <property type="entry name" value="Thi_S"/>
</dbReference>
<name>A0A5C4S8B8_CHLTI</name>
<proteinExistence type="predicted"/>
<evidence type="ECO:0000313" key="2">
    <source>
        <dbReference type="Proteomes" id="UP000308271"/>
    </source>
</evidence>
<dbReference type="EMBL" id="VDCH01000008">
    <property type="protein sequence ID" value="TNJ39189.1"/>
    <property type="molecule type" value="Genomic_DNA"/>
</dbReference>
<dbReference type="Gene3D" id="3.10.20.30">
    <property type="match status" value="1"/>
</dbReference>
<dbReference type="AlphaFoldDB" id="A0A5C4S8B8"/>
<dbReference type="CDD" id="cd00565">
    <property type="entry name" value="Ubl_ThiS"/>
    <property type="match status" value="1"/>
</dbReference>
<dbReference type="Proteomes" id="UP000308271">
    <property type="component" value="Unassembled WGS sequence"/>
</dbReference>
<dbReference type="Pfam" id="PF02597">
    <property type="entry name" value="ThiS"/>
    <property type="match status" value="1"/>
</dbReference>
<sequence length="105" mass="11328">MAGAITLVRTFHFEANAEHVYLSSGTKQTGYHYPFPMSTIGIILNGERREIPAGATVADLLCIADAGRQPVAVVVNENIVRPDQRDSCILQDEDQVEILVFAGGG</sequence>
<dbReference type="InterPro" id="IPR012675">
    <property type="entry name" value="Beta-grasp_dom_sf"/>
</dbReference>
<comment type="caution">
    <text evidence="1">The sequence shown here is derived from an EMBL/GenBank/DDBJ whole genome shotgun (WGS) entry which is preliminary data.</text>
</comment>
<organism evidence="1 2">
    <name type="scientific">Chlorobaculum thiosulfatiphilum</name>
    <name type="common">Chlorobium limicola f.sp. thiosulfatophilum</name>
    <dbReference type="NCBI Taxonomy" id="115852"/>
    <lineage>
        <taxon>Bacteria</taxon>
        <taxon>Pseudomonadati</taxon>
        <taxon>Chlorobiota</taxon>
        <taxon>Chlorobiia</taxon>
        <taxon>Chlorobiales</taxon>
        <taxon>Chlorobiaceae</taxon>
        <taxon>Chlorobaculum</taxon>
    </lineage>
</organism>
<reference evidence="1 2" key="1">
    <citation type="submission" date="2019-05" db="EMBL/GenBank/DDBJ databases">
        <title>Draft Whole-Genome sequence of the green sulfur bacterium Chlorobaculum thiosulfatiphilum DSM 249.</title>
        <authorList>
            <person name="Meyer T.E."/>
            <person name="Kyndt J.A."/>
        </authorList>
    </citation>
    <scope>NUCLEOTIDE SEQUENCE [LARGE SCALE GENOMIC DNA]</scope>
    <source>
        <strain evidence="1 2">DSM 249</strain>
    </source>
</reference>
<dbReference type="SUPFAM" id="SSF54285">
    <property type="entry name" value="MoaD/ThiS"/>
    <property type="match status" value="1"/>
</dbReference>
<protein>
    <submittedName>
        <fullName evidence="1">Sulfur carrier protein ThiS</fullName>
    </submittedName>
</protein>
<dbReference type="PANTHER" id="PTHR34472:SF1">
    <property type="entry name" value="SULFUR CARRIER PROTEIN THIS"/>
    <property type="match status" value="1"/>
</dbReference>
<dbReference type="NCBIfam" id="TIGR01683">
    <property type="entry name" value="thiS"/>
    <property type="match status" value="1"/>
</dbReference>
<dbReference type="OrthoDB" id="9810692at2"/>
<dbReference type="PANTHER" id="PTHR34472">
    <property type="entry name" value="SULFUR CARRIER PROTEIN THIS"/>
    <property type="match status" value="1"/>
</dbReference>
<keyword evidence="2" id="KW-1185">Reference proteome</keyword>
<evidence type="ECO:0000313" key="1">
    <source>
        <dbReference type="EMBL" id="TNJ39189.1"/>
    </source>
</evidence>
<accession>A0A5C4S8B8</accession>
<dbReference type="InterPro" id="IPR016155">
    <property type="entry name" value="Mopterin_synth/thiamin_S_b"/>
</dbReference>